<dbReference type="GO" id="GO:0016491">
    <property type="term" value="F:oxidoreductase activity"/>
    <property type="evidence" value="ECO:0007669"/>
    <property type="project" value="UniProtKB-KW"/>
</dbReference>
<dbReference type="InterPro" id="IPR036291">
    <property type="entry name" value="NAD(P)-bd_dom_sf"/>
</dbReference>
<dbReference type="Pfam" id="PF01370">
    <property type="entry name" value="Epimerase"/>
    <property type="match status" value="1"/>
</dbReference>
<dbReference type="RefSeq" id="WP_215218240.1">
    <property type="nucleotide sequence ID" value="NZ_OU015430.1"/>
</dbReference>
<name>A0ABN7R2A7_9GAMM</name>
<organism evidence="5 6">
    <name type="scientific">Novilysobacter luteus</name>
    <dbReference type="NCBI Taxonomy" id="2822368"/>
    <lineage>
        <taxon>Bacteria</taxon>
        <taxon>Pseudomonadati</taxon>
        <taxon>Pseudomonadota</taxon>
        <taxon>Gammaproteobacteria</taxon>
        <taxon>Lysobacterales</taxon>
        <taxon>Lysobacteraceae</taxon>
        <taxon>Novilysobacter</taxon>
    </lineage>
</organism>
<evidence type="ECO:0000259" key="4">
    <source>
        <dbReference type="Pfam" id="PF22725"/>
    </source>
</evidence>
<dbReference type="EMBL" id="OU015430">
    <property type="protein sequence ID" value="CAG4974326.1"/>
    <property type="molecule type" value="Genomic_DNA"/>
</dbReference>
<evidence type="ECO:0000313" key="6">
    <source>
        <dbReference type="Proteomes" id="UP000680116"/>
    </source>
</evidence>
<reference evidence="5 6" key="1">
    <citation type="submission" date="2021-04" db="EMBL/GenBank/DDBJ databases">
        <authorList>
            <person name="Rodrigo-Torres L."/>
            <person name="Arahal R. D."/>
            <person name="Lucena T."/>
        </authorList>
    </citation>
    <scope>NUCLEOTIDE SEQUENCE [LARGE SCALE GENOMIC DNA]</scope>
    <source>
        <strain evidence="5 6">CECT 30171</strain>
    </source>
</reference>
<keyword evidence="5" id="KW-0560">Oxidoreductase</keyword>
<feature type="domain" description="Gfo/Idh/MocA-like oxidoreductase N-terminal" evidence="3">
    <location>
        <begin position="9"/>
        <end position="125"/>
    </location>
</feature>
<dbReference type="PANTHER" id="PTHR48079">
    <property type="entry name" value="PROTEIN YEEZ"/>
    <property type="match status" value="1"/>
</dbReference>
<sequence>MSLATTRRLRVAIIGAGYVAGHHLAALSRLDFIDIVGICDTDLGAARLLADRYGGVAAARLADLPEPPQVVHVLTPPASHAALALEAIAMGCHVLVEKPMADSVADCETMIDSARRKGVLLGVNHSDLFDPVLQQALDIVGAGRVGEVVSVDILRSSDYPAYAGGPLPGMVSQGSYPFRDLGVHGLYTLEAFLGPLEPLQVDYHASGNDPNLGFDHWQARTRGRTGVGRLSLSWTARPLENRLCIRGTNGGVEVDRFLQTCRVHRVFPGPKFIGIVANAMLHASADLVRIPWNVLRFATGRLRPSPGIQRGVEQFALAVLDHAEPPFGGADALRIARLLEPACVAPDRLRARELEGRLRRLEPVDALVTGAGGFLGRALVAALRARHQRVRVLVRRKVPAFVEDPGVQVVVGDLGDPRIVDHAVAGVTTVYHVGAAMRGSPRDFEAGTVWGTRNVIDACGRHGTRRLVHVSSMGVLDHASRSADEKVDESYRHEPLPALRGAYTRTKLQAEQMVVEAMRDGLPAVVLRPGQIFGPGAERVTPNGVVALAGRWIAVGDGACTLPLVYVDDVVDALLLAGEAPDATGAVINVVDPASVTQSDYLARCRQRFGKEQPTVRVPGFVFMGLAAGVELLGRVLRREVPLTRYRVRSLRPLANVDGSAARQRLGWQPRVGVRSGLDRTFGPGTVADAENSAIAATPRAD</sequence>
<protein>
    <submittedName>
        <fullName evidence="5">Inositol 2-dehydrogenase/D-chiro-inositol 3-dehydrogenase</fullName>
        <ecNumber evidence="5">1.1.1.369</ecNumber>
    </submittedName>
</protein>
<dbReference type="SUPFAM" id="SSF55347">
    <property type="entry name" value="Glyceraldehyde-3-phosphate dehydrogenase-like, C-terminal domain"/>
    <property type="match status" value="1"/>
</dbReference>
<dbReference type="SUPFAM" id="SSF51735">
    <property type="entry name" value="NAD(P)-binding Rossmann-fold domains"/>
    <property type="match status" value="2"/>
</dbReference>
<feature type="domain" description="NAD-dependent epimerase/dehydratase" evidence="2">
    <location>
        <begin position="366"/>
        <end position="590"/>
    </location>
</feature>
<proteinExistence type="predicted"/>
<dbReference type="InterPro" id="IPR000683">
    <property type="entry name" value="Gfo/Idh/MocA-like_OxRdtase_N"/>
</dbReference>
<evidence type="ECO:0000259" key="3">
    <source>
        <dbReference type="Pfam" id="PF01408"/>
    </source>
</evidence>
<accession>A0ABN7R2A7</accession>
<feature type="region of interest" description="Disordered" evidence="1">
    <location>
        <begin position="683"/>
        <end position="702"/>
    </location>
</feature>
<gene>
    <name evidence="5" type="primary">iolG</name>
    <name evidence="5" type="ORF">LYB30171_01649</name>
</gene>
<evidence type="ECO:0000313" key="5">
    <source>
        <dbReference type="EMBL" id="CAG4974326.1"/>
    </source>
</evidence>
<dbReference type="Pfam" id="PF01408">
    <property type="entry name" value="GFO_IDH_MocA"/>
    <property type="match status" value="1"/>
</dbReference>
<dbReference type="PANTHER" id="PTHR48079:SF6">
    <property type="entry name" value="NAD(P)-BINDING DOMAIN-CONTAINING PROTEIN-RELATED"/>
    <property type="match status" value="1"/>
</dbReference>
<evidence type="ECO:0000259" key="2">
    <source>
        <dbReference type="Pfam" id="PF01370"/>
    </source>
</evidence>
<feature type="domain" description="GFO/IDH/MocA-like oxidoreductase" evidence="4">
    <location>
        <begin position="134"/>
        <end position="252"/>
    </location>
</feature>
<dbReference type="Gene3D" id="3.40.50.720">
    <property type="entry name" value="NAD(P)-binding Rossmann-like Domain"/>
    <property type="match status" value="2"/>
</dbReference>
<dbReference type="Proteomes" id="UP000680116">
    <property type="component" value="Chromosome"/>
</dbReference>
<dbReference type="InterPro" id="IPR055170">
    <property type="entry name" value="GFO_IDH_MocA-like_dom"/>
</dbReference>
<keyword evidence="6" id="KW-1185">Reference proteome</keyword>
<dbReference type="Pfam" id="PF22725">
    <property type="entry name" value="GFO_IDH_MocA_C3"/>
    <property type="match status" value="1"/>
</dbReference>
<dbReference type="InterPro" id="IPR001509">
    <property type="entry name" value="Epimerase_deHydtase"/>
</dbReference>
<dbReference type="InterPro" id="IPR051783">
    <property type="entry name" value="NAD(P)-dependent_oxidoreduct"/>
</dbReference>
<evidence type="ECO:0000256" key="1">
    <source>
        <dbReference type="SAM" id="MobiDB-lite"/>
    </source>
</evidence>
<dbReference type="EC" id="1.1.1.369" evidence="5"/>
<dbReference type="Gene3D" id="3.30.360.10">
    <property type="entry name" value="Dihydrodipicolinate Reductase, domain 2"/>
    <property type="match status" value="1"/>
</dbReference>